<reference evidence="1" key="1">
    <citation type="submission" date="2021-07" db="EMBL/GenBank/DDBJ databases">
        <title>Complete Genome Sequences of Mycobacterium farcinogenes Isolated from Clinical Specimens from Patients in Thailand.</title>
        <authorList>
            <person name="Sodsai P."/>
        </authorList>
    </citation>
    <scope>NUCLEOTIDE SEQUENCE</scope>
    <source>
        <strain evidence="1">BKK/CU-MFGFA-001</strain>
    </source>
</reference>
<keyword evidence="2" id="KW-1185">Reference proteome</keyword>
<evidence type="ECO:0000313" key="1">
    <source>
        <dbReference type="EMBL" id="QZH69482.1"/>
    </source>
</evidence>
<protein>
    <submittedName>
        <fullName evidence="1">Uncharacterized protein</fullName>
    </submittedName>
</protein>
<keyword evidence="1" id="KW-0614">Plasmid</keyword>
<proteinExistence type="predicted"/>
<dbReference type="Proteomes" id="UP000825598">
    <property type="component" value="Plasmid unnamed1"/>
</dbReference>
<accession>A0ACD1FR05</accession>
<dbReference type="EMBL" id="CP081674">
    <property type="protein sequence ID" value="QZH69482.1"/>
    <property type="molecule type" value="Genomic_DNA"/>
</dbReference>
<name>A0ACD1FR05_MYCFR</name>
<evidence type="ECO:0000313" key="2">
    <source>
        <dbReference type="Proteomes" id="UP000825598"/>
    </source>
</evidence>
<gene>
    <name evidence="1" type="ORF">K6L26_30590</name>
</gene>
<geneLocation type="plasmid" evidence="1 2">
    <name>unnamed1</name>
</geneLocation>
<sequence length="325" mass="35642">MATPAAGAAKRGPSLSRDALEAGALAWELASACGVRQYPLAWAVGIFRSSTGSETVVISSEGSGYIPEGVYLPRSVRLLVADPLVDSSFRALWFGWSDPARVLVEYAALRRGDDWTLVAAATTGRVDAFRSHGVEYVAANPYEGYRPVGVPTGWAPPGLDDMHVHRLALEYPDLYDRLEKVSGTGSSTLQERVMFPFTQAVMSVMQQVGEYPQELREAWAVVRANREKDSPMWESYGTACRNFYMLVGAKCPGGMDDDFRPEDVPASTHQQYRVEWTAARAMEVMHGWSRAPLPLADMVYAAAAGGLDVREILSEPLRAVEEDMD</sequence>
<organism evidence="1 2">
    <name type="scientific">Mycolicibacterium farcinogenes</name>
    <name type="common">Mycobacterium farcinogenes</name>
    <dbReference type="NCBI Taxonomy" id="1802"/>
    <lineage>
        <taxon>Bacteria</taxon>
        <taxon>Bacillati</taxon>
        <taxon>Actinomycetota</taxon>
        <taxon>Actinomycetes</taxon>
        <taxon>Mycobacteriales</taxon>
        <taxon>Mycobacteriaceae</taxon>
        <taxon>Mycolicibacterium</taxon>
    </lineage>
</organism>